<reference evidence="4" key="1">
    <citation type="submission" date="2021-12" db="EMBL/GenBank/DDBJ databases">
        <authorList>
            <person name="Zaccaron A."/>
            <person name="Stergiopoulos I."/>
        </authorList>
    </citation>
    <scope>NUCLEOTIDE SEQUENCE</scope>
    <source>
        <strain evidence="4">Race5_Kim</strain>
    </source>
</reference>
<dbReference type="InterPro" id="IPR000630">
    <property type="entry name" value="Ribosomal_uS8"/>
</dbReference>
<evidence type="ECO:0000256" key="2">
    <source>
        <dbReference type="ARBA" id="ARBA00022980"/>
    </source>
</evidence>
<keyword evidence="5" id="KW-1185">Reference proteome</keyword>
<dbReference type="GO" id="GO:0006412">
    <property type="term" value="P:translation"/>
    <property type="evidence" value="ECO:0007669"/>
    <property type="project" value="InterPro"/>
</dbReference>
<dbReference type="InterPro" id="IPR035987">
    <property type="entry name" value="Ribosomal_uS8_sf"/>
</dbReference>
<sequence>MSLVNLAHVCSHLQNASLARLGLTSIPYTKWHLSLALLLQKQGFLSQVKLGGPSPPASCFGQGPRDDHTVTNHPHGSAGRSRFSSEAALAKMVRQHWTPSQLQQYGFGQEAIDFAQEHGRRTLEQLNAQGWQRRTAQYLFDIRSQVETIAEEWDREYARRREICETPEQIQALDEELGATPEARYERVQEDLVAQLQPEQAQIYTKYASVPIDELQTVDYNEADISSIAGDKVYLTEREIRQNGITIDAMGLRIPNQQVTLPREEFQDPDMMEAEGVVTQANRASRRLWLGLKYYQSSPVLSKAKMISKPTKRIWLSSGDLARIVRGRNAGEVKPLTQIGEIMAISTDRGIMEARECVERKIGGQPLCRVW</sequence>
<protein>
    <submittedName>
        <fullName evidence="4">37S ribosomal protein S8, mitochondrial</fullName>
    </submittedName>
</protein>
<keyword evidence="2 4" id="KW-0689">Ribosomal protein</keyword>
<organism evidence="4 5">
    <name type="scientific">Passalora fulva</name>
    <name type="common">Tomato leaf mold</name>
    <name type="synonym">Cladosporium fulvum</name>
    <dbReference type="NCBI Taxonomy" id="5499"/>
    <lineage>
        <taxon>Eukaryota</taxon>
        <taxon>Fungi</taxon>
        <taxon>Dikarya</taxon>
        <taxon>Ascomycota</taxon>
        <taxon>Pezizomycotina</taxon>
        <taxon>Dothideomycetes</taxon>
        <taxon>Dothideomycetidae</taxon>
        <taxon>Mycosphaerellales</taxon>
        <taxon>Mycosphaerellaceae</taxon>
        <taxon>Fulvia</taxon>
    </lineage>
</organism>
<dbReference type="GO" id="GO:0005840">
    <property type="term" value="C:ribosome"/>
    <property type="evidence" value="ECO:0007669"/>
    <property type="project" value="UniProtKB-KW"/>
</dbReference>
<evidence type="ECO:0000256" key="1">
    <source>
        <dbReference type="ARBA" id="ARBA00006471"/>
    </source>
</evidence>
<dbReference type="OrthoDB" id="409928at2759"/>
<dbReference type="Proteomes" id="UP000756132">
    <property type="component" value="Chromosome 1"/>
</dbReference>
<dbReference type="RefSeq" id="XP_047756222.1">
    <property type="nucleotide sequence ID" value="XM_047900585.1"/>
</dbReference>
<dbReference type="FunFam" id="3.30.1490.10:FF:000005">
    <property type="entry name" value="Mitochondrial 40S ribosomal protein S8"/>
    <property type="match status" value="1"/>
</dbReference>
<proteinExistence type="inferred from homology"/>
<dbReference type="KEGG" id="ffu:CLAFUR5_01437"/>
<comment type="similarity">
    <text evidence="1">Belongs to the universal ribosomal protein uS8 family.</text>
</comment>
<dbReference type="GO" id="GO:1990904">
    <property type="term" value="C:ribonucleoprotein complex"/>
    <property type="evidence" value="ECO:0007669"/>
    <property type="project" value="UniProtKB-KW"/>
</dbReference>
<dbReference type="GO" id="GO:0003735">
    <property type="term" value="F:structural constituent of ribosome"/>
    <property type="evidence" value="ECO:0007669"/>
    <property type="project" value="InterPro"/>
</dbReference>
<name>A0A9Q8L6N2_PASFU</name>
<dbReference type="Pfam" id="PF00410">
    <property type="entry name" value="Ribosomal_S8"/>
    <property type="match status" value="1"/>
</dbReference>
<dbReference type="Gene3D" id="3.30.1490.10">
    <property type="match status" value="1"/>
</dbReference>
<dbReference type="OMA" id="REICETP"/>
<evidence type="ECO:0000256" key="3">
    <source>
        <dbReference type="ARBA" id="ARBA00023274"/>
    </source>
</evidence>
<dbReference type="EMBL" id="CP090163">
    <property type="protein sequence ID" value="UJO11856.1"/>
    <property type="molecule type" value="Genomic_DNA"/>
</dbReference>
<evidence type="ECO:0000313" key="5">
    <source>
        <dbReference type="Proteomes" id="UP000756132"/>
    </source>
</evidence>
<gene>
    <name evidence="4" type="ORF">CLAFUR5_01437</name>
</gene>
<dbReference type="AlphaFoldDB" id="A0A9Q8L6N2"/>
<keyword evidence="3" id="KW-0687">Ribonucleoprotein</keyword>
<reference evidence="4" key="2">
    <citation type="journal article" date="2022" name="Microb. Genom.">
        <title>A chromosome-scale genome assembly of the tomato pathogen Cladosporium fulvum reveals a compartmentalized genome architecture and the presence of a dispensable chromosome.</title>
        <authorList>
            <person name="Zaccaron A.Z."/>
            <person name="Chen L.H."/>
            <person name="Samaras A."/>
            <person name="Stergiopoulos I."/>
        </authorList>
    </citation>
    <scope>NUCLEOTIDE SEQUENCE</scope>
    <source>
        <strain evidence="4">Race5_Kim</strain>
    </source>
</reference>
<evidence type="ECO:0000313" key="4">
    <source>
        <dbReference type="EMBL" id="UJO11856.1"/>
    </source>
</evidence>
<dbReference type="GeneID" id="71981315"/>
<dbReference type="SUPFAM" id="SSF56047">
    <property type="entry name" value="Ribosomal protein S8"/>
    <property type="match status" value="2"/>
</dbReference>
<accession>A0A9Q8L6N2</accession>